<organism evidence="2 3">
    <name type="scientific">Jiella pelagia</name>
    <dbReference type="NCBI Taxonomy" id="2986949"/>
    <lineage>
        <taxon>Bacteria</taxon>
        <taxon>Pseudomonadati</taxon>
        <taxon>Pseudomonadota</taxon>
        <taxon>Alphaproteobacteria</taxon>
        <taxon>Hyphomicrobiales</taxon>
        <taxon>Aurantimonadaceae</taxon>
        <taxon>Jiella</taxon>
    </lineage>
</organism>
<gene>
    <name evidence="2" type="ORF">OH818_27970</name>
</gene>
<evidence type="ECO:0000313" key="3">
    <source>
        <dbReference type="Proteomes" id="UP001164020"/>
    </source>
</evidence>
<keyword evidence="2" id="KW-0614">Plasmid</keyword>
<protein>
    <submittedName>
        <fullName evidence="2">Uncharacterized protein</fullName>
    </submittedName>
</protein>
<evidence type="ECO:0000313" key="2">
    <source>
        <dbReference type="EMBL" id="WAP71474.1"/>
    </source>
</evidence>
<keyword evidence="3" id="KW-1185">Reference proteome</keyword>
<dbReference type="EMBL" id="CP114030">
    <property type="protein sequence ID" value="WAP71474.1"/>
    <property type="molecule type" value="Genomic_DNA"/>
</dbReference>
<proteinExistence type="predicted"/>
<reference evidence="2" key="1">
    <citation type="submission" date="2022-12" db="EMBL/GenBank/DDBJ databases">
        <title>Jiella pelagia sp. nov., isolated from phosphonate enriched culture of Northwest Pacific surface seawater.</title>
        <authorList>
            <person name="Shin D.Y."/>
            <person name="Hwang C.Y."/>
        </authorList>
    </citation>
    <scope>NUCLEOTIDE SEQUENCE</scope>
    <source>
        <strain evidence="2">HL-NP1</strain>
        <plasmid evidence="2">unnamed2</plasmid>
    </source>
</reference>
<geneLocation type="plasmid" evidence="2 3">
    <name>unnamed2</name>
</geneLocation>
<dbReference type="Proteomes" id="UP001164020">
    <property type="component" value="Plasmid unnamed2"/>
</dbReference>
<accession>A0ABY7C5Z8</accession>
<dbReference type="RefSeq" id="WP_268883953.1">
    <property type="nucleotide sequence ID" value="NZ_CP114030.1"/>
</dbReference>
<evidence type="ECO:0000256" key="1">
    <source>
        <dbReference type="SAM" id="MobiDB-lite"/>
    </source>
</evidence>
<sequence>MNRPPVLRCLVAMILLALLAVPFGGTMAMGGSVPDAGQMAGMSMTGTSTDSSSGDMDCCPPEKPDLSSTCDKSACPTMATCMQQCVPASAAAELRVISDLIRQDEGMPDLDDLLASLGHEPPPRPPKT</sequence>
<name>A0ABY7C5Z8_9HYPH</name>
<feature type="region of interest" description="Disordered" evidence="1">
    <location>
        <begin position="108"/>
        <end position="128"/>
    </location>
</feature>